<dbReference type="EMBL" id="JARFID010000347">
    <property type="protein sequence ID" value="MDE8697843.1"/>
    <property type="molecule type" value="Genomic_DNA"/>
</dbReference>
<sequence length="106" mass="11770">GIVIEFEKATENQAKVRALGEDGFAQAGGKGEGVISDKVMWKGARCDIGSVDEVKVNEDGTLSYIRRLNGDQDHQGRHVRIHHKPHILTCPATHVQAFTSFWIIIY</sequence>
<name>A0AAW6MBZ5_9BACE</name>
<evidence type="ECO:0000313" key="2">
    <source>
        <dbReference type="EMBL" id="MDE8697843.1"/>
    </source>
</evidence>
<organism evidence="2 3">
    <name type="scientific">Bacteroides cellulosilyticus</name>
    <dbReference type="NCBI Taxonomy" id="246787"/>
    <lineage>
        <taxon>Bacteria</taxon>
        <taxon>Pseudomonadati</taxon>
        <taxon>Bacteroidota</taxon>
        <taxon>Bacteroidia</taxon>
        <taxon>Bacteroidales</taxon>
        <taxon>Bacteroidaceae</taxon>
        <taxon>Bacteroides</taxon>
    </lineage>
</organism>
<feature type="non-terminal residue" evidence="2">
    <location>
        <position position="1"/>
    </location>
</feature>
<dbReference type="Proteomes" id="UP001221924">
    <property type="component" value="Unassembled WGS sequence"/>
</dbReference>
<feature type="non-terminal residue" evidence="2">
    <location>
        <position position="106"/>
    </location>
</feature>
<evidence type="ECO:0000313" key="3">
    <source>
        <dbReference type="Proteomes" id="UP001221924"/>
    </source>
</evidence>
<dbReference type="Gene3D" id="2.60.220.20">
    <property type="entry name" value="putative beta-Galactosidase from caulobacter crescentus"/>
    <property type="match status" value="1"/>
</dbReference>
<dbReference type="Pfam" id="PF18120">
    <property type="entry name" value="DUF5597"/>
    <property type="match status" value="1"/>
</dbReference>
<feature type="domain" description="DUF5597" evidence="1">
    <location>
        <begin position="7"/>
        <end position="80"/>
    </location>
</feature>
<protein>
    <submittedName>
        <fullName evidence="2">DUF5597 domain-containing protein</fullName>
    </submittedName>
</protein>
<evidence type="ECO:0000259" key="1">
    <source>
        <dbReference type="Pfam" id="PF18120"/>
    </source>
</evidence>
<proteinExistence type="predicted"/>
<gene>
    <name evidence="2" type="ORF">PZH42_27730</name>
</gene>
<comment type="caution">
    <text evidence="2">The sequence shown here is derived from an EMBL/GenBank/DDBJ whole genome shotgun (WGS) entry which is preliminary data.</text>
</comment>
<reference evidence="2" key="1">
    <citation type="submission" date="2023-03" db="EMBL/GenBank/DDBJ databases">
        <title>DFI Biobank Strains.</title>
        <authorList>
            <person name="Mostad J."/>
            <person name="Paddock L."/>
            <person name="Medina S."/>
            <person name="Waligurski E."/>
            <person name="Barat B."/>
            <person name="Smith R."/>
            <person name="Burgo V."/>
            <person name="Metcalfe C."/>
            <person name="Woodson C."/>
            <person name="Sundararajan A."/>
            <person name="Ramaswamy R."/>
            <person name="Lin H."/>
            <person name="Pamer E.G."/>
        </authorList>
    </citation>
    <scope>NUCLEOTIDE SEQUENCE</scope>
    <source>
        <strain evidence="2">DFI.9.5</strain>
    </source>
</reference>
<dbReference type="AlphaFoldDB" id="A0AAW6MBZ5"/>
<accession>A0AAW6MBZ5</accession>
<dbReference type="RefSeq" id="WP_275202924.1">
    <property type="nucleotide sequence ID" value="NZ_JARFID010000347.1"/>
</dbReference>
<dbReference type="InterPro" id="IPR040719">
    <property type="entry name" value="DUF5597"/>
</dbReference>